<dbReference type="EC" id="3.5.1.44" evidence="5"/>
<dbReference type="SMART" id="SM00448">
    <property type="entry name" value="REC"/>
    <property type="match status" value="1"/>
</dbReference>
<dbReference type="PANTHER" id="PTHR42872">
    <property type="entry name" value="PROTEIN-GLUTAMATE METHYLESTERASE/PROTEIN-GLUTAMINE GLUTAMINASE"/>
    <property type="match status" value="1"/>
</dbReference>
<comment type="caution">
    <text evidence="10">The sequence shown here is derived from an EMBL/GenBank/DDBJ whole genome shotgun (WGS) entry which is preliminary data.</text>
</comment>
<dbReference type="HAMAP" id="MF_00099">
    <property type="entry name" value="CheB_chemtxs"/>
    <property type="match status" value="1"/>
</dbReference>
<comment type="PTM">
    <text evidence="5">Phosphorylated by CheA. Phosphorylation of the N-terminal regulatory domain activates the methylesterase activity.</text>
</comment>
<dbReference type="InterPro" id="IPR001789">
    <property type="entry name" value="Sig_transdc_resp-reg_receiver"/>
</dbReference>
<sequence length="347" mass="37680">MGNKIRLLIVDDSILIRKMLSEVFAESDDIEVVGMAADPFIAREKIKQLSPDVLTLDVEMPKMNGLQFLSNLMRLRPMPVVMVSTLTESGAPATLDALEMGAVDYIAKPKAESEEQFRKFAEQLRDKVRMAAGARVQPLAGVRKPRVGAVPPPSANTRYKRIVAVGSSTGGTEAIREMLLGVPAVCPPIVITQHIPPVFSASFAMRLNSNLPMEVLEAAEGLEVRTGRVIIAHGDYHLRFRRDGNSVYCVLDDAEKVNRHRPSVEVMFDSLGELMPADKVVAVMLTGMGADGAAAMKRLHDKGVKTFAQDESSSVVWGMPRAAYELGAVDEVLPLASIADSMVDAAR</sequence>
<comment type="domain">
    <text evidence="5">Contains a C-terminal catalytic domain, and an N-terminal region which modulates catalytic activity.</text>
</comment>
<dbReference type="EC" id="3.1.1.61" evidence="5"/>
<dbReference type="InterPro" id="IPR011006">
    <property type="entry name" value="CheY-like_superfamily"/>
</dbReference>
<reference evidence="10 11" key="1">
    <citation type="submission" date="2020-12" db="EMBL/GenBank/DDBJ databases">
        <title>Novel Thalassolituus-related marine hydrocarbonoclastic bacteria mediated algae-derived hydrocarbons mineralization in twilight zone of the northern South China Sea.</title>
        <authorList>
            <person name="Dong C."/>
        </authorList>
    </citation>
    <scope>NUCLEOTIDE SEQUENCE [LARGE SCALE GENOMIC DNA]</scope>
    <source>
        <strain evidence="10 11">IMCC1826</strain>
    </source>
</reference>
<feature type="active site" evidence="5 6">
    <location>
        <position position="194"/>
    </location>
</feature>
<keyword evidence="2 5" id="KW-0145">Chemotaxis</keyword>
<feature type="modified residue" description="4-aspartylphosphate" evidence="5 7">
    <location>
        <position position="57"/>
    </location>
</feature>
<dbReference type="SUPFAM" id="SSF52738">
    <property type="entry name" value="Methylesterase CheB, C-terminal domain"/>
    <property type="match status" value="1"/>
</dbReference>
<keyword evidence="3 5" id="KW-0378">Hydrolase</keyword>
<dbReference type="Gene3D" id="3.40.50.180">
    <property type="entry name" value="Methylesterase CheB, C-terminal domain"/>
    <property type="match status" value="1"/>
</dbReference>
<comment type="similarity">
    <text evidence="5">Belongs to the CheB family.</text>
</comment>
<dbReference type="PIRSF" id="PIRSF000876">
    <property type="entry name" value="RR_chemtxs_CheB"/>
    <property type="match status" value="1"/>
</dbReference>
<dbReference type="Pfam" id="PF01339">
    <property type="entry name" value="CheB_methylest"/>
    <property type="match status" value="1"/>
</dbReference>
<proteinExistence type="inferred from homology"/>
<dbReference type="PROSITE" id="PS50110">
    <property type="entry name" value="RESPONSE_REGULATORY"/>
    <property type="match status" value="1"/>
</dbReference>
<feature type="domain" description="CheB-type methylesterase" evidence="9">
    <location>
        <begin position="151"/>
        <end position="347"/>
    </location>
</feature>
<evidence type="ECO:0000259" key="8">
    <source>
        <dbReference type="PROSITE" id="PS50110"/>
    </source>
</evidence>
<evidence type="ECO:0000313" key="10">
    <source>
        <dbReference type="EMBL" id="MCA6062822.1"/>
    </source>
</evidence>
<feature type="domain" description="Response regulatory" evidence="8">
    <location>
        <begin position="6"/>
        <end position="123"/>
    </location>
</feature>
<accession>A0ABS7ZP10</accession>
<dbReference type="CDD" id="cd17541">
    <property type="entry name" value="REC_CheB-like"/>
    <property type="match status" value="1"/>
</dbReference>
<dbReference type="NCBIfam" id="NF001965">
    <property type="entry name" value="PRK00742.1"/>
    <property type="match status" value="1"/>
</dbReference>
<dbReference type="EMBL" id="JAEDAH010000019">
    <property type="protein sequence ID" value="MCA6062822.1"/>
    <property type="molecule type" value="Genomic_DNA"/>
</dbReference>
<evidence type="ECO:0000256" key="6">
    <source>
        <dbReference type="PROSITE-ProRule" id="PRU00050"/>
    </source>
</evidence>
<comment type="catalytic activity">
    <reaction evidence="5">
        <text>L-glutaminyl-[protein] + H2O = L-glutamyl-[protein] + NH4(+)</text>
        <dbReference type="Rhea" id="RHEA:16441"/>
        <dbReference type="Rhea" id="RHEA-COMP:10207"/>
        <dbReference type="Rhea" id="RHEA-COMP:10208"/>
        <dbReference type="ChEBI" id="CHEBI:15377"/>
        <dbReference type="ChEBI" id="CHEBI:28938"/>
        <dbReference type="ChEBI" id="CHEBI:29973"/>
        <dbReference type="ChEBI" id="CHEBI:30011"/>
        <dbReference type="EC" id="3.5.1.44"/>
    </reaction>
</comment>
<organism evidence="10 11">
    <name type="scientific">Thalassolituus marinus</name>
    <dbReference type="NCBI Taxonomy" id="671053"/>
    <lineage>
        <taxon>Bacteria</taxon>
        <taxon>Pseudomonadati</taxon>
        <taxon>Pseudomonadota</taxon>
        <taxon>Gammaproteobacteria</taxon>
        <taxon>Oceanospirillales</taxon>
        <taxon>Oceanospirillaceae</taxon>
        <taxon>Thalassolituus</taxon>
    </lineage>
</organism>
<evidence type="ECO:0000256" key="1">
    <source>
        <dbReference type="ARBA" id="ARBA00022490"/>
    </source>
</evidence>
<comment type="function">
    <text evidence="5">Involved in chemotaxis. Part of a chemotaxis signal transduction system that modulates chemotaxis in response to various stimuli. Catalyzes the demethylation of specific methylglutamate residues introduced into the chemoreceptors (methyl-accepting chemotaxis proteins or MCP) by CheR. Also mediates the irreversible deamidation of specific glutamine residues to glutamic acid.</text>
</comment>
<keyword evidence="1 5" id="KW-0963">Cytoplasm</keyword>
<keyword evidence="5 7" id="KW-0597">Phosphoprotein</keyword>
<evidence type="ECO:0000256" key="4">
    <source>
        <dbReference type="ARBA" id="ARBA00048267"/>
    </source>
</evidence>
<name>A0ABS7ZP10_9GAMM</name>
<dbReference type="Gene3D" id="3.40.50.2300">
    <property type="match status" value="1"/>
</dbReference>
<evidence type="ECO:0000259" key="9">
    <source>
        <dbReference type="PROSITE" id="PS50122"/>
    </source>
</evidence>
<dbReference type="SUPFAM" id="SSF52172">
    <property type="entry name" value="CheY-like"/>
    <property type="match status" value="1"/>
</dbReference>
<dbReference type="InterPro" id="IPR000673">
    <property type="entry name" value="Sig_transdc_resp-reg_Me-estase"/>
</dbReference>
<evidence type="ECO:0000256" key="5">
    <source>
        <dbReference type="HAMAP-Rule" id="MF_00099"/>
    </source>
</evidence>
<comment type="catalytic activity">
    <reaction evidence="4 5">
        <text>[protein]-L-glutamate 5-O-methyl ester + H2O = L-glutamyl-[protein] + methanol + H(+)</text>
        <dbReference type="Rhea" id="RHEA:23236"/>
        <dbReference type="Rhea" id="RHEA-COMP:10208"/>
        <dbReference type="Rhea" id="RHEA-COMP:10311"/>
        <dbReference type="ChEBI" id="CHEBI:15377"/>
        <dbReference type="ChEBI" id="CHEBI:15378"/>
        <dbReference type="ChEBI" id="CHEBI:17790"/>
        <dbReference type="ChEBI" id="CHEBI:29973"/>
        <dbReference type="ChEBI" id="CHEBI:82795"/>
        <dbReference type="EC" id="3.1.1.61"/>
    </reaction>
</comment>
<dbReference type="InterPro" id="IPR035909">
    <property type="entry name" value="CheB_C"/>
</dbReference>
<evidence type="ECO:0000256" key="2">
    <source>
        <dbReference type="ARBA" id="ARBA00022500"/>
    </source>
</evidence>
<dbReference type="Proteomes" id="UP000714380">
    <property type="component" value="Unassembled WGS sequence"/>
</dbReference>
<evidence type="ECO:0000256" key="7">
    <source>
        <dbReference type="PROSITE-ProRule" id="PRU00169"/>
    </source>
</evidence>
<comment type="subcellular location">
    <subcellularLocation>
        <location evidence="5">Cytoplasm</location>
    </subcellularLocation>
</comment>
<evidence type="ECO:0000313" key="11">
    <source>
        <dbReference type="Proteomes" id="UP000714380"/>
    </source>
</evidence>
<feature type="active site" evidence="5 6">
    <location>
        <position position="168"/>
    </location>
</feature>
<dbReference type="CDD" id="cd16432">
    <property type="entry name" value="CheB_Rec"/>
    <property type="match status" value="1"/>
</dbReference>
<protein>
    <recommendedName>
        <fullName evidence="5">Protein-glutamate methylesterase/protein-glutamine glutaminase</fullName>
        <ecNumber evidence="5">3.1.1.61</ecNumber>
        <ecNumber evidence="5">3.5.1.44</ecNumber>
    </recommendedName>
</protein>
<dbReference type="PANTHER" id="PTHR42872:SF6">
    <property type="entry name" value="PROTEIN-GLUTAMATE METHYLESTERASE_PROTEIN-GLUTAMINE GLUTAMINASE"/>
    <property type="match status" value="1"/>
</dbReference>
<keyword evidence="11" id="KW-1185">Reference proteome</keyword>
<dbReference type="RefSeq" id="WP_225672199.1">
    <property type="nucleotide sequence ID" value="NZ_JAEDAH010000019.1"/>
</dbReference>
<dbReference type="InterPro" id="IPR008248">
    <property type="entry name" value="CheB-like"/>
</dbReference>
<dbReference type="Pfam" id="PF00072">
    <property type="entry name" value="Response_reg"/>
    <property type="match status" value="1"/>
</dbReference>
<dbReference type="PROSITE" id="PS50122">
    <property type="entry name" value="CHEB"/>
    <property type="match status" value="1"/>
</dbReference>
<gene>
    <name evidence="5" type="primary">cheB</name>
    <name evidence="10" type="ORF">I9W95_04290</name>
</gene>
<dbReference type="NCBIfam" id="NF009206">
    <property type="entry name" value="PRK12555.1"/>
    <property type="match status" value="1"/>
</dbReference>
<evidence type="ECO:0000256" key="3">
    <source>
        <dbReference type="ARBA" id="ARBA00022801"/>
    </source>
</evidence>
<feature type="active site" evidence="5 6">
    <location>
        <position position="291"/>
    </location>
</feature>